<organism evidence="1 2">
    <name type="scientific">Amniculicola lignicola CBS 123094</name>
    <dbReference type="NCBI Taxonomy" id="1392246"/>
    <lineage>
        <taxon>Eukaryota</taxon>
        <taxon>Fungi</taxon>
        <taxon>Dikarya</taxon>
        <taxon>Ascomycota</taxon>
        <taxon>Pezizomycotina</taxon>
        <taxon>Dothideomycetes</taxon>
        <taxon>Pleosporomycetidae</taxon>
        <taxon>Pleosporales</taxon>
        <taxon>Amniculicolaceae</taxon>
        <taxon>Amniculicola</taxon>
    </lineage>
</organism>
<reference evidence="1" key="1">
    <citation type="journal article" date="2020" name="Stud. Mycol.">
        <title>101 Dothideomycetes genomes: a test case for predicting lifestyles and emergence of pathogens.</title>
        <authorList>
            <person name="Haridas S."/>
            <person name="Albert R."/>
            <person name="Binder M."/>
            <person name="Bloem J."/>
            <person name="Labutti K."/>
            <person name="Salamov A."/>
            <person name="Andreopoulos B."/>
            <person name="Baker S."/>
            <person name="Barry K."/>
            <person name="Bills G."/>
            <person name="Bluhm B."/>
            <person name="Cannon C."/>
            <person name="Castanera R."/>
            <person name="Culley D."/>
            <person name="Daum C."/>
            <person name="Ezra D."/>
            <person name="Gonzalez J."/>
            <person name="Henrissat B."/>
            <person name="Kuo A."/>
            <person name="Liang C."/>
            <person name="Lipzen A."/>
            <person name="Lutzoni F."/>
            <person name="Magnuson J."/>
            <person name="Mondo S."/>
            <person name="Nolan M."/>
            <person name="Ohm R."/>
            <person name="Pangilinan J."/>
            <person name="Park H.-J."/>
            <person name="Ramirez L."/>
            <person name="Alfaro M."/>
            <person name="Sun H."/>
            <person name="Tritt A."/>
            <person name="Yoshinaga Y."/>
            <person name="Zwiers L.-H."/>
            <person name="Turgeon B."/>
            <person name="Goodwin S."/>
            <person name="Spatafora J."/>
            <person name="Crous P."/>
            <person name="Grigoriev I."/>
        </authorList>
    </citation>
    <scope>NUCLEOTIDE SEQUENCE</scope>
    <source>
        <strain evidence="1">CBS 123094</strain>
    </source>
</reference>
<proteinExistence type="predicted"/>
<dbReference type="Proteomes" id="UP000799779">
    <property type="component" value="Unassembled WGS sequence"/>
</dbReference>
<accession>A0A6A5X4Q8</accession>
<evidence type="ECO:0000313" key="2">
    <source>
        <dbReference type="Proteomes" id="UP000799779"/>
    </source>
</evidence>
<name>A0A6A5X4Q8_9PLEO</name>
<sequence length="68" mass="7820">MSPQRLGVCPALMRILLRDFPQMVVPSPPAFEQSLIEQSQTRIPVPPVLEWWSTKDFLDKTCEESIHV</sequence>
<evidence type="ECO:0000313" key="1">
    <source>
        <dbReference type="EMBL" id="KAF2007909.1"/>
    </source>
</evidence>
<keyword evidence="2" id="KW-1185">Reference proteome</keyword>
<dbReference type="EMBL" id="ML977556">
    <property type="protein sequence ID" value="KAF2007909.1"/>
    <property type="molecule type" value="Genomic_DNA"/>
</dbReference>
<gene>
    <name evidence="1" type="ORF">P154DRAFT_516689</name>
</gene>
<protein>
    <submittedName>
        <fullName evidence="1">Uncharacterized protein</fullName>
    </submittedName>
</protein>
<dbReference type="AlphaFoldDB" id="A0A6A5X4Q8"/>